<dbReference type="RefSeq" id="WP_286004252.1">
    <property type="nucleotide sequence ID" value="NZ_JASVEJ010000015.1"/>
</dbReference>
<dbReference type="Gene3D" id="2.60.40.2020">
    <property type="match status" value="1"/>
</dbReference>
<organism evidence="5 6">
    <name type="scientific">Geitlerinema calcuttense NRMC-F 0142</name>
    <dbReference type="NCBI Taxonomy" id="2922238"/>
    <lineage>
        <taxon>Bacteria</taxon>
        <taxon>Bacillati</taxon>
        <taxon>Cyanobacteriota</taxon>
        <taxon>Cyanophyceae</taxon>
        <taxon>Geitlerinematales</taxon>
        <taxon>Geitlerinemataceae</taxon>
        <taxon>Geitlerinema</taxon>
    </lineage>
</organism>
<proteinExistence type="predicted"/>
<dbReference type="PANTHER" id="PTHR36530:SF1">
    <property type="entry name" value="AMOEBIASIN-1"/>
    <property type="match status" value="1"/>
</dbReference>
<protein>
    <submittedName>
        <fullName evidence="5">Protease inhibitor I42 family protein</fullName>
    </submittedName>
</protein>
<feature type="signal peptide" evidence="3">
    <location>
        <begin position="1"/>
        <end position="29"/>
    </location>
</feature>
<dbReference type="EMBL" id="JASVEJ010000015">
    <property type="protein sequence ID" value="MDL5056596.1"/>
    <property type="molecule type" value="Genomic_DNA"/>
</dbReference>
<keyword evidence="1 5" id="KW-0646">Protease inhibitor</keyword>
<name>A0ABT7M0P4_9CYAN</name>
<dbReference type="Pfam" id="PF09394">
    <property type="entry name" value="Inhibitor_I42"/>
    <property type="match status" value="1"/>
</dbReference>
<dbReference type="Proteomes" id="UP001230986">
    <property type="component" value="Unassembled WGS sequence"/>
</dbReference>
<evidence type="ECO:0000313" key="5">
    <source>
        <dbReference type="EMBL" id="MDL5056596.1"/>
    </source>
</evidence>
<feature type="domain" description="Proteinase inhibitor I42 chagasin" evidence="4">
    <location>
        <begin position="72"/>
        <end position="164"/>
    </location>
</feature>
<dbReference type="PROSITE" id="PS51257">
    <property type="entry name" value="PROKAR_LIPOPROTEIN"/>
    <property type="match status" value="1"/>
</dbReference>
<feature type="chain" id="PRO_5046548641" evidence="3">
    <location>
        <begin position="30"/>
        <end position="171"/>
    </location>
</feature>
<evidence type="ECO:0000256" key="1">
    <source>
        <dbReference type="ARBA" id="ARBA00022690"/>
    </source>
</evidence>
<evidence type="ECO:0000256" key="2">
    <source>
        <dbReference type="ARBA" id="ARBA00022704"/>
    </source>
</evidence>
<evidence type="ECO:0000259" key="4">
    <source>
        <dbReference type="Pfam" id="PF09394"/>
    </source>
</evidence>
<dbReference type="PANTHER" id="PTHR36530">
    <property type="entry name" value="INHIBITOR OF CYSTEINE PEPTIDASE"/>
    <property type="match status" value="1"/>
</dbReference>
<accession>A0ABT7M0P4</accession>
<comment type="caution">
    <text evidence="5">The sequence shown here is derived from an EMBL/GenBank/DDBJ whole genome shotgun (WGS) entry which is preliminary data.</text>
</comment>
<evidence type="ECO:0000313" key="6">
    <source>
        <dbReference type="Proteomes" id="UP001230986"/>
    </source>
</evidence>
<keyword evidence="6" id="KW-1185">Reference proteome</keyword>
<sequence length="171" mass="18639">MEPFASKEKSMNQKILTSFCCFMALCLLAACTEEKPLALEESAPPTPAPEVAPDAQIVIDLGAGEGSKEITLKSDEKFVVRIEGNPTTGYSWVHPATRDFRVAIPDGAEQFVPAEETADGRVGAPGHFEFPFKTVGPGSKKLIFRYERPWEKDVEPARVAELTVTVEEASP</sequence>
<keyword evidence="2" id="KW-0789">Thiol protease inhibitor</keyword>
<evidence type="ECO:0000256" key="3">
    <source>
        <dbReference type="SAM" id="SignalP"/>
    </source>
</evidence>
<dbReference type="SUPFAM" id="SSF141066">
    <property type="entry name" value="ICP-like"/>
    <property type="match status" value="1"/>
</dbReference>
<gene>
    <name evidence="5" type="ORF">QQ055_03805</name>
</gene>
<dbReference type="InterPro" id="IPR052781">
    <property type="entry name" value="Cys_protease_inhibitor_I42"/>
</dbReference>
<dbReference type="InterPro" id="IPR036331">
    <property type="entry name" value="Chagasin-like_sf"/>
</dbReference>
<dbReference type="InterPro" id="IPR018990">
    <property type="entry name" value="Prot_inh_I42_chagasin"/>
</dbReference>
<dbReference type="GO" id="GO:0030414">
    <property type="term" value="F:peptidase inhibitor activity"/>
    <property type="evidence" value="ECO:0007669"/>
    <property type="project" value="UniProtKB-KW"/>
</dbReference>
<reference evidence="5 6" key="1">
    <citation type="submission" date="2023-06" db="EMBL/GenBank/DDBJ databases">
        <title>Whole genome sequence of Oscillatoria calcuttensis NRMC-F 0142.</title>
        <authorList>
            <person name="Shakena Fathima T."/>
            <person name="Muralitharan G."/>
            <person name="Thajuddin N."/>
        </authorList>
    </citation>
    <scope>NUCLEOTIDE SEQUENCE [LARGE SCALE GENOMIC DNA]</scope>
    <source>
        <strain evidence="5 6">NRMC-F 0142</strain>
    </source>
</reference>
<keyword evidence="3" id="KW-0732">Signal</keyword>